<keyword evidence="3 6" id="KW-1133">Transmembrane helix</keyword>
<accession>A0A9W4UJQ8</accession>
<feature type="domain" description="Rhodopsin" evidence="7">
    <location>
        <begin position="57"/>
        <end position="318"/>
    </location>
</feature>
<dbReference type="Pfam" id="PF20684">
    <property type="entry name" value="Fung_rhodopsin"/>
    <property type="match status" value="1"/>
</dbReference>
<protein>
    <recommendedName>
        <fullName evidence="7">Rhodopsin domain-containing protein</fullName>
    </recommendedName>
</protein>
<feature type="transmembrane region" description="Helical" evidence="6">
    <location>
        <begin position="179"/>
        <end position="200"/>
    </location>
</feature>
<sequence>MVPALRTLLTFTSTFRPPGFAIMGDVTNTPGWSNDRGPQVVAVSSACIGLLSLAVGLRVYAQGLMMNPLKKWDTWFTIIAAVMAIAIGSLLIHSVTHFGLGKHTFCVIAEDPLPPDNLANIFKVGKPPYFTVQTPKTAVNVSKFGYVQITIQAACLMFVKLAILSLYVRLFGMMRRDKLFTWGVYILFTFSVLLGVGSVIEFICNVSRRMCSGIEYTSCSRRGPRVAEQKVTVAIMLLPARILWGLQLPMRKKIGLGFTFRLGIFVSVTNVVRVSYYAKITVGGDIAWDNIDAMLWTIVQMCFAIVAACIPPSAPLLRVCMGSRENTMRGKYRSRLGSNSREETILRTAAIHPGSRESHQLDPYAYCKLLVPRLSIFHITPG</sequence>
<organism evidence="8 9">
    <name type="scientific">Periconia digitata</name>
    <dbReference type="NCBI Taxonomy" id="1303443"/>
    <lineage>
        <taxon>Eukaryota</taxon>
        <taxon>Fungi</taxon>
        <taxon>Dikarya</taxon>
        <taxon>Ascomycota</taxon>
        <taxon>Pezizomycotina</taxon>
        <taxon>Dothideomycetes</taxon>
        <taxon>Pleosporomycetidae</taxon>
        <taxon>Pleosporales</taxon>
        <taxon>Massarineae</taxon>
        <taxon>Periconiaceae</taxon>
        <taxon>Periconia</taxon>
    </lineage>
</organism>
<comment type="subcellular location">
    <subcellularLocation>
        <location evidence="1">Membrane</location>
        <topology evidence="1">Multi-pass membrane protein</topology>
    </subcellularLocation>
</comment>
<comment type="similarity">
    <text evidence="5">Belongs to the SAT4 family.</text>
</comment>
<dbReference type="EMBL" id="CAOQHR010000007">
    <property type="protein sequence ID" value="CAI6337898.1"/>
    <property type="molecule type" value="Genomic_DNA"/>
</dbReference>
<dbReference type="PANTHER" id="PTHR33048">
    <property type="entry name" value="PTH11-LIKE INTEGRAL MEMBRANE PROTEIN (AFU_ORTHOLOGUE AFUA_5G11245)"/>
    <property type="match status" value="1"/>
</dbReference>
<proteinExistence type="inferred from homology"/>
<evidence type="ECO:0000256" key="5">
    <source>
        <dbReference type="ARBA" id="ARBA00038359"/>
    </source>
</evidence>
<feature type="transmembrane region" description="Helical" evidence="6">
    <location>
        <begin position="258"/>
        <end position="278"/>
    </location>
</feature>
<feature type="transmembrane region" description="Helical" evidence="6">
    <location>
        <begin position="230"/>
        <end position="246"/>
    </location>
</feature>
<name>A0A9W4UJQ8_9PLEO</name>
<evidence type="ECO:0000256" key="1">
    <source>
        <dbReference type="ARBA" id="ARBA00004141"/>
    </source>
</evidence>
<feature type="transmembrane region" description="Helical" evidence="6">
    <location>
        <begin position="145"/>
        <end position="167"/>
    </location>
</feature>
<evidence type="ECO:0000313" key="8">
    <source>
        <dbReference type="EMBL" id="CAI6337898.1"/>
    </source>
</evidence>
<evidence type="ECO:0000259" key="7">
    <source>
        <dbReference type="Pfam" id="PF20684"/>
    </source>
</evidence>
<comment type="caution">
    <text evidence="8">The sequence shown here is derived from an EMBL/GenBank/DDBJ whole genome shotgun (WGS) entry which is preliminary data.</text>
</comment>
<dbReference type="PANTHER" id="PTHR33048:SF47">
    <property type="entry name" value="INTEGRAL MEMBRANE PROTEIN-RELATED"/>
    <property type="match status" value="1"/>
</dbReference>
<keyword evidence="9" id="KW-1185">Reference proteome</keyword>
<evidence type="ECO:0000313" key="9">
    <source>
        <dbReference type="Proteomes" id="UP001152607"/>
    </source>
</evidence>
<feature type="transmembrane region" description="Helical" evidence="6">
    <location>
        <begin position="39"/>
        <end position="60"/>
    </location>
</feature>
<feature type="transmembrane region" description="Helical" evidence="6">
    <location>
        <begin position="298"/>
        <end position="321"/>
    </location>
</feature>
<dbReference type="AlphaFoldDB" id="A0A9W4UJQ8"/>
<dbReference type="Proteomes" id="UP001152607">
    <property type="component" value="Unassembled WGS sequence"/>
</dbReference>
<evidence type="ECO:0000256" key="2">
    <source>
        <dbReference type="ARBA" id="ARBA00022692"/>
    </source>
</evidence>
<evidence type="ECO:0000256" key="6">
    <source>
        <dbReference type="SAM" id="Phobius"/>
    </source>
</evidence>
<evidence type="ECO:0000256" key="4">
    <source>
        <dbReference type="ARBA" id="ARBA00023136"/>
    </source>
</evidence>
<reference evidence="8" key="1">
    <citation type="submission" date="2023-01" db="EMBL/GenBank/DDBJ databases">
        <authorList>
            <person name="Van Ghelder C."/>
            <person name="Rancurel C."/>
        </authorList>
    </citation>
    <scope>NUCLEOTIDE SEQUENCE</scope>
    <source>
        <strain evidence="8">CNCM I-4278</strain>
    </source>
</reference>
<keyword evidence="2 6" id="KW-0812">Transmembrane</keyword>
<dbReference type="OrthoDB" id="5413793at2759"/>
<keyword evidence="4 6" id="KW-0472">Membrane</keyword>
<evidence type="ECO:0000256" key="3">
    <source>
        <dbReference type="ARBA" id="ARBA00022989"/>
    </source>
</evidence>
<feature type="transmembrane region" description="Helical" evidence="6">
    <location>
        <begin position="72"/>
        <end position="92"/>
    </location>
</feature>
<gene>
    <name evidence="8" type="ORF">PDIGIT_LOCUS11016</name>
</gene>
<dbReference type="GO" id="GO:0016020">
    <property type="term" value="C:membrane"/>
    <property type="evidence" value="ECO:0007669"/>
    <property type="project" value="UniProtKB-SubCell"/>
</dbReference>
<dbReference type="InterPro" id="IPR049326">
    <property type="entry name" value="Rhodopsin_dom_fungi"/>
</dbReference>
<dbReference type="InterPro" id="IPR052337">
    <property type="entry name" value="SAT4-like"/>
</dbReference>